<evidence type="ECO:0000313" key="2">
    <source>
        <dbReference type="Proteomes" id="UP001501391"/>
    </source>
</evidence>
<dbReference type="EMBL" id="BAAAOQ010000003">
    <property type="protein sequence ID" value="GAA2192740.1"/>
    <property type="molecule type" value="Genomic_DNA"/>
</dbReference>
<protein>
    <submittedName>
        <fullName evidence="1">Uncharacterized protein</fullName>
    </submittedName>
</protein>
<gene>
    <name evidence="1" type="ORF">GCM10009787_11620</name>
</gene>
<organism evidence="1 2">
    <name type="scientific">Streptomyces bangladeshensis</name>
    <dbReference type="NCBI Taxonomy" id="295352"/>
    <lineage>
        <taxon>Bacteria</taxon>
        <taxon>Bacillati</taxon>
        <taxon>Actinomycetota</taxon>
        <taxon>Actinomycetes</taxon>
        <taxon>Kitasatosporales</taxon>
        <taxon>Streptomycetaceae</taxon>
        <taxon>Streptomyces</taxon>
    </lineage>
</organism>
<name>A0ABN3BE09_9ACTN</name>
<dbReference type="RefSeq" id="WP_059253267.1">
    <property type="nucleotide sequence ID" value="NZ_BAAAOQ010000003.1"/>
</dbReference>
<reference evidence="1 2" key="1">
    <citation type="journal article" date="2019" name="Int. J. Syst. Evol. Microbiol.">
        <title>The Global Catalogue of Microorganisms (GCM) 10K type strain sequencing project: providing services to taxonomists for standard genome sequencing and annotation.</title>
        <authorList>
            <consortium name="The Broad Institute Genomics Platform"/>
            <consortium name="The Broad Institute Genome Sequencing Center for Infectious Disease"/>
            <person name="Wu L."/>
            <person name="Ma J."/>
        </authorList>
    </citation>
    <scope>NUCLEOTIDE SEQUENCE [LARGE SCALE GENOMIC DNA]</scope>
    <source>
        <strain evidence="1 2">JCM 14924</strain>
    </source>
</reference>
<evidence type="ECO:0000313" key="1">
    <source>
        <dbReference type="EMBL" id="GAA2192740.1"/>
    </source>
</evidence>
<dbReference type="Proteomes" id="UP001501391">
    <property type="component" value="Unassembled WGS sequence"/>
</dbReference>
<proteinExistence type="predicted"/>
<keyword evidence="2" id="KW-1185">Reference proteome</keyword>
<sequence>MPISQYELDVYAAENEHLAAFRRAQANLHEHTAKEAAAGITHETPEYLRLNQAVIDAAKRLPKRLRYLAKEV</sequence>
<accession>A0ABN3BE09</accession>
<comment type="caution">
    <text evidence="1">The sequence shown here is derived from an EMBL/GenBank/DDBJ whole genome shotgun (WGS) entry which is preliminary data.</text>
</comment>